<protein>
    <recommendedName>
        <fullName evidence="5">Type I restriction modification DNA specificity domain-containing protein</fullName>
    </recommendedName>
</protein>
<dbReference type="EMBL" id="JABFJW010000443">
    <property type="protein sequence ID" value="NOK14294.1"/>
    <property type="molecule type" value="Genomic_DNA"/>
</dbReference>
<dbReference type="GO" id="GO:0009307">
    <property type="term" value="P:DNA restriction-modification system"/>
    <property type="evidence" value="ECO:0007669"/>
    <property type="project" value="UniProtKB-KW"/>
</dbReference>
<dbReference type="InterPro" id="IPR000055">
    <property type="entry name" value="Restrct_endonuc_typeI_TRD"/>
</dbReference>
<feature type="region of interest" description="Disordered" evidence="4">
    <location>
        <begin position="503"/>
        <end position="526"/>
    </location>
</feature>
<evidence type="ECO:0000259" key="5">
    <source>
        <dbReference type="Pfam" id="PF01420"/>
    </source>
</evidence>
<accession>A0A7Y4K067</accession>
<dbReference type="SUPFAM" id="SSF116734">
    <property type="entry name" value="DNA methylase specificity domain"/>
    <property type="match status" value="2"/>
</dbReference>
<name>A0A7Y4K067_9BACT</name>
<organism evidence="6 7">
    <name type="scientific">Corallococcus exercitus</name>
    <dbReference type="NCBI Taxonomy" id="2316736"/>
    <lineage>
        <taxon>Bacteria</taxon>
        <taxon>Pseudomonadati</taxon>
        <taxon>Myxococcota</taxon>
        <taxon>Myxococcia</taxon>
        <taxon>Myxococcales</taxon>
        <taxon>Cystobacterineae</taxon>
        <taxon>Myxococcaceae</taxon>
        <taxon>Corallococcus</taxon>
    </lineage>
</organism>
<evidence type="ECO:0000313" key="6">
    <source>
        <dbReference type="EMBL" id="NOK14294.1"/>
    </source>
</evidence>
<evidence type="ECO:0000313" key="7">
    <source>
        <dbReference type="Proteomes" id="UP000528460"/>
    </source>
</evidence>
<dbReference type="InterPro" id="IPR051212">
    <property type="entry name" value="Type-I_RE_S_subunit"/>
</dbReference>
<dbReference type="GO" id="GO:0003677">
    <property type="term" value="F:DNA binding"/>
    <property type="evidence" value="ECO:0007669"/>
    <property type="project" value="UniProtKB-KW"/>
</dbReference>
<dbReference type="Proteomes" id="UP000528460">
    <property type="component" value="Unassembled WGS sequence"/>
</dbReference>
<dbReference type="PANTHER" id="PTHR43140:SF1">
    <property type="entry name" value="TYPE I RESTRICTION ENZYME ECOKI SPECIFICITY SUBUNIT"/>
    <property type="match status" value="1"/>
</dbReference>
<keyword evidence="2" id="KW-0680">Restriction system</keyword>
<evidence type="ECO:0000256" key="4">
    <source>
        <dbReference type="SAM" id="MobiDB-lite"/>
    </source>
</evidence>
<comment type="caution">
    <text evidence="6">The sequence shown here is derived from an EMBL/GenBank/DDBJ whole genome shotgun (WGS) entry which is preliminary data.</text>
</comment>
<dbReference type="CDD" id="cd17252">
    <property type="entry name" value="RMtype1_S_EcoKI-TRD1-CR1_like"/>
    <property type="match status" value="1"/>
</dbReference>
<dbReference type="AlphaFoldDB" id="A0A7Y4K067"/>
<dbReference type="Gene3D" id="3.90.220.20">
    <property type="entry name" value="DNA methylase specificity domains"/>
    <property type="match status" value="2"/>
</dbReference>
<keyword evidence="3" id="KW-0238">DNA-binding</keyword>
<dbReference type="PANTHER" id="PTHR43140">
    <property type="entry name" value="TYPE-1 RESTRICTION ENZYME ECOKI SPECIFICITY PROTEIN"/>
    <property type="match status" value="1"/>
</dbReference>
<dbReference type="Pfam" id="PF01420">
    <property type="entry name" value="Methylase_S"/>
    <property type="match status" value="2"/>
</dbReference>
<evidence type="ECO:0000256" key="3">
    <source>
        <dbReference type="ARBA" id="ARBA00023125"/>
    </source>
</evidence>
<feature type="domain" description="Type I restriction modification DNA specificity" evidence="5">
    <location>
        <begin position="349"/>
        <end position="441"/>
    </location>
</feature>
<feature type="domain" description="Type I restriction modification DNA specificity" evidence="5">
    <location>
        <begin position="8"/>
        <end position="181"/>
    </location>
</feature>
<sequence>MTAIKEMPVGWAYAKLGDLVQVLRGITYDKSVARDSGGPGLIPILRATNIGQHLDFEDLVFVPESCVSEEQRLRPGDIVVAASSGSRSVVGKAAPLSIAWTGSFGAFCVAVRPSELVNPRYIAFFLTTSEYRERVSTLAAGVNINNLKREHILSTPINLAPRNEQDRIVAELEKQFTQLEAGVEAVKRVQAQIKRYRSAVLKAACEGRLVPTEADLARREKRDYEPADKLLARILKERRARWEGDQLAKMKAVGKPPKDDRWKAKYVEPLMPLTGGLPSLPEGWMWASLDQLTSVVTSGSRGWADHYSDSGPLFIRAQDIKTDTLQLEAVARVNPPANAEGTRTRVTSGDLLITITGANVTKSALVPNSIPEGYVSQHVGLARPIETGIGAFLFTWIVSPAHGRHYLEKCAYGAGKPGLNLEQLRELTVALPPLKEQQRIVMEVESRMSLANSCDASVKTNLSRAARLRQAILHKAFAGGLVPQIPADEPASKLLEHISAEEGAKPVSKQGRYKTTTAVPKMKATR</sequence>
<reference evidence="6 7" key="1">
    <citation type="submission" date="2020-05" db="EMBL/GenBank/DDBJ databases">
        <authorList>
            <person name="Whitworth D."/>
        </authorList>
    </citation>
    <scope>NUCLEOTIDE SEQUENCE [LARGE SCALE GENOMIC DNA]</scope>
    <source>
        <strain evidence="6 7">CA046A</strain>
    </source>
</reference>
<dbReference type="RefSeq" id="WP_171421394.1">
    <property type="nucleotide sequence ID" value="NZ_JABFJW010000443.1"/>
</dbReference>
<evidence type="ECO:0000256" key="1">
    <source>
        <dbReference type="ARBA" id="ARBA00010923"/>
    </source>
</evidence>
<proteinExistence type="inferred from homology"/>
<dbReference type="InterPro" id="IPR044946">
    <property type="entry name" value="Restrct_endonuc_typeI_TRD_sf"/>
</dbReference>
<gene>
    <name evidence="6" type="ORF">HNS30_35175</name>
</gene>
<comment type="similarity">
    <text evidence="1">Belongs to the type-I restriction system S methylase family.</text>
</comment>
<evidence type="ECO:0000256" key="2">
    <source>
        <dbReference type="ARBA" id="ARBA00022747"/>
    </source>
</evidence>